<evidence type="ECO:0000313" key="2">
    <source>
        <dbReference type="EMBL" id="AZN73694.1"/>
    </source>
</evidence>
<protein>
    <submittedName>
        <fullName evidence="2">CoA transferase</fullName>
    </submittedName>
</protein>
<dbReference type="EMBL" id="CP032509">
    <property type="protein sequence ID" value="AZN73694.1"/>
    <property type="molecule type" value="Genomic_DNA"/>
</dbReference>
<evidence type="ECO:0000256" key="1">
    <source>
        <dbReference type="ARBA" id="ARBA00022679"/>
    </source>
</evidence>
<proteinExistence type="predicted"/>
<dbReference type="RefSeq" id="WP_126012988.1">
    <property type="nucleotide sequence ID" value="NZ_CP032509.1"/>
</dbReference>
<dbReference type="Pfam" id="PF02515">
    <property type="entry name" value="CoA_transf_3"/>
    <property type="match status" value="1"/>
</dbReference>
<dbReference type="PANTHER" id="PTHR48207:SF3">
    <property type="entry name" value="SUCCINATE--HYDROXYMETHYLGLUTARATE COA-TRANSFERASE"/>
    <property type="match status" value="1"/>
</dbReference>
<keyword evidence="1 2" id="KW-0808">Transferase</keyword>
<dbReference type="GO" id="GO:0008410">
    <property type="term" value="F:CoA-transferase activity"/>
    <property type="evidence" value="ECO:0007669"/>
    <property type="project" value="TreeGrafter"/>
</dbReference>
<dbReference type="Gene3D" id="3.30.1540.10">
    <property type="entry name" value="formyl-coa transferase, domain 3"/>
    <property type="match status" value="1"/>
</dbReference>
<accession>A0A3Q8XS24</accession>
<dbReference type="Gene3D" id="3.40.50.10540">
    <property type="entry name" value="Crotonobetainyl-coa:carnitine coa-transferase, domain 1"/>
    <property type="match status" value="1"/>
</dbReference>
<dbReference type="InterPro" id="IPR023606">
    <property type="entry name" value="CoA-Trfase_III_dom_1_sf"/>
</dbReference>
<dbReference type="InterPro" id="IPR050483">
    <property type="entry name" value="CoA-transferase_III_domain"/>
</dbReference>
<sequence length="376" mass="40258">MRKPLEGVRVVELARILAGPWAGQVLADLGAEVIKIEAPEGDDTRGWGPPFVNRADGAREAAYFHAANRGKTSITADLKSEEGRARVVDLVRSADVLIENFKVGGLAKYGLDYDSLKAVNERLIYCSITGFGQTGPYRHRAGYDFMIQGMAGIMDLTGDPEGEPQKMGVAFADIFTGLYSVIGIEAALLERSRTGSGCHIDMALYDCMAGVLANQAMNYLVSGKAPRRLGNAHPNIVPYQVFQVADGHLIVAVGNDRQFRALAEIIGLAALGTDPSYATNEARVANRDALIALLAPAIARFERDALLALLEKRSVPAGPINTVADVFADPQILARQMKIETADDLGTSIPGMRMPILFDGTPAIAGRPAPRLGQDT</sequence>
<organism evidence="2 3">
    <name type="scientific">Georhizobium profundi</name>
    <dbReference type="NCBI Taxonomy" id="2341112"/>
    <lineage>
        <taxon>Bacteria</taxon>
        <taxon>Pseudomonadati</taxon>
        <taxon>Pseudomonadota</taxon>
        <taxon>Alphaproteobacteria</taxon>
        <taxon>Hyphomicrobiales</taxon>
        <taxon>Rhizobiaceae</taxon>
        <taxon>Georhizobium</taxon>
    </lineage>
</organism>
<evidence type="ECO:0000313" key="3">
    <source>
        <dbReference type="Proteomes" id="UP000268192"/>
    </source>
</evidence>
<dbReference type="PANTHER" id="PTHR48207">
    <property type="entry name" value="SUCCINATE--HYDROXYMETHYLGLUTARATE COA-TRANSFERASE"/>
    <property type="match status" value="1"/>
</dbReference>
<dbReference type="Proteomes" id="UP000268192">
    <property type="component" value="Chromosome"/>
</dbReference>
<reference evidence="2 3" key="1">
    <citation type="submission" date="2018-09" db="EMBL/GenBank/DDBJ databases">
        <title>Marinorhizobium profundi gen. nov., sp. nov., isolated from a deep-sea sediment sample from the New Britain Trench and proposal of Marinorhizobiaceae fam. nov. in the order Rhizobiales of the class Alphaproteobacteria.</title>
        <authorList>
            <person name="Cao J."/>
        </authorList>
    </citation>
    <scope>NUCLEOTIDE SEQUENCE [LARGE SCALE GENOMIC DNA]</scope>
    <source>
        <strain evidence="2 3">WS11</strain>
    </source>
</reference>
<dbReference type="OrthoDB" id="9806585at2"/>
<gene>
    <name evidence="2" type="ORF">D5400_08875</name>
</gene>
<dbReference type="InterPro" id="IPR044855">
    <property type="entry name" value="CoA-Trfase_III_dom3_sf"/>
</dbReference>
<dbReference type="KEGG" id="abaw:D5400_08875"/>
<dbReference type="InterPro" id="IPR003673">
    <property type="entry name" value="CoA-Trfase_fam_III"/>
</dbReference>
<keyword evidence="3" id="KW-1185">Reference proteome</keyword>
<dbReference type="AlphaFoldDB" id="A0A3Q8XS24"/>
<name>A0A3Q8XS24_9HYPH</name>
<dbReference type="SUPFAM" id="SSF89796">
    <property type="entry name" value="CoA-transferase family III (CaiB/BaiF)"/>
    <property type="match status" value="1"/>
</dbReference>